<dbReference type="EMBL" id="AP022870">
    <property type="protein sequence ID" value="BCB79308.1"/>
    <property type="molecule type" value="Genomic_DNA"/>
</dbReference>
<dbReference type="PANTHER" id="PTHR11487:SF0">
    <property type="entry name" value="S-ACYL FATTY ACID SYNTHASE THIOESTERASE, MEDIUM CHAIN"/>
    <property type="match status" value="1"/>
</dbReference>
<keyword evidence="4" id="KW-1185">Reference proteome</keyword>
<dbReference type="GO" id="GO:0008610">
    <property type="term" value="P:lipid biosynthetic process"/>
    <property type="evidence" value="ECO:0007669"/>
    <property type="project" value="TreeGrafter"/>
</dbReference>
<dbReference type="InterPro" id="IPR012223">
    <property type="entry name" value="TEII"/>
</dbReference>
<dbReference type="InterPro" id="IPR001031">
    <property type="entry name" value="Thioesterase"/>
</dbReference>
<dbReference type="SUPFAM" id="SSF53474">
    <property type="entry name" value="alpha/beta-Hydrolases"/>
    <property type="match status" value="1"/>
</dbReference>
<dbReference type="Gene3D" id="3.40.50.1820">
    <property type="entry name" value="alpha/beta hydrolase"/>
    <property type="match status" value="1"/>
</dbReference>
<dbReference type="Proteomes" id="UP000502508">
    <property type="component" value="Chromosome"/>
</dbReference>
<organism evidence="3 4">
    <name type="scientific">Phytohabitans flavus</name>
    <dbReference type="NCBI Taxonomy" id="1076124"/>
    <lineage>
        <taxon>Bacteria</taxon>
        <taxon>Bacillati</taxon>
        <taxon>Actinomycetota</taxon>
        <taxon>Actinomycetes</taxon>
        <taxon>Micromonosporales</taxon>
        <taxon>Micromonosporaceae</taxon>
    </lineage>
</organism>
<dbReference type="InterPro" id="IPR029058">
    <property type="entry name" value="AB_hydrolase_fold"/>
</dbReference>
<sequence length="255" mass="28176">MSSNAYDNGLWTRRYHPAPDSPVRLVCLPHAGGSASFYFPVSRSLSPAVDVLAVQYPGRQDRRHEPLVPDIQTLAQLVADELSGWLDRPLAFFGHSMGASVAFEVARILRRDRGIELAHLFVSGRRAPSRFRDERVHQESDEGLIAEMRKLAGTAGSILGDEEMLRMIMPAIRNDYRAAETYRYEPGPPLECPVTSFVGDADPKVTLDEARAWAEHTTGDFEFEAFSGGHFYLAAHQAAILDRIRGELGVGVAAV</sequence>
<accession>A0A6F8Y011</accession>
<proteinExistence type="inferred from homology"/>
<comment type="similarity">
    <text evidence="1">Belongs to the thioesterase family.</text>
</comment>
<dbReference type="Pfam" id="PF00975">
    <property type="entry name" value="Thioesterase"/>
    <property type="match status" value="1"/>
</dbReference>
<name>A0A6F8Y011_9ACTN</name>
<dbReference type="RefSeq" id="WP_173039205.1">
    <property type="nucleotide sequence ID" value="NZ_AP022870.1"/>
</dbReference>
<reference evidence="3 4" key="2">
    <citation type="submission" date="2020-03" db="EMBL/GenBank/DDBJ databases">
        <authorList>
            <person name="Ichikawa N."/>
            <person name="Kimura A."/>
            <person name="Kitahashi Y."/>
            <person name="Uohara A."/>
        </authorList>
    </citation>
    <scope>NUCLEOTIDE SEQUENCE [LARGE SCALE GENOMIC DNA]</scope>
    <source>
        <strain evidence="3 4">NBRC 107702</strain>
    </source>
</reference>
<reference evidence="3 4" key="1">
    <citation type="submission" date="2020-03" db="EMBL/GenBank/DDBJ databases">
        <title>Whole genome shotgun sequence of Phytohabitans flavus NBRC 107702.</title>
        <authorList>
            <person name="Komaki H."/>
            <person name="Tamura T."/>
        </authorList>
    </citation>
    <scope>NUCLEOTIDE SEQUENCE [LARGE SCALE GENOMIC DNA]</scope>
    <source>
        <strain evidence="3 4">NBRC 107702</strain>
    </source>
</reference>
<evidence type="ECO:0000313" key="3">
    <source>
        <dbReference type="EMBL" id="BCB79308.1"/>
    </source>
</evidence>
<evidence type="ECO:0000256" key="1">
    <source>
        <dbReference type="ARBA" id="ARBA00007169"/>
    </source>
</evidence>
<dbReference type="KEGG" id="pfla:Pflav_057180"/>
<gene>
    <name evidence="3" type="ORF">Pflav_057180</name>
</gene>
<protein>
    <submittedName>
        <fullName evidence="3">Thioesterase</fullName>
    </submittedName>
</protein>
<feature type="domain" description="Thioesterase" evidence="2">
    <location>
        <begin position="24"/>
        <end position="245"/>
    </location>
</feature>
<evidence type="ECO:0000259" key="2">
    <source>
        <dbReference type="Pfam" id="PF00975"/>
    </source>
</evidence>
<dbReference type="AlphaFoldDB" id="A0A6F8Y011"/>
<evidence type="ECO:0000313" key="4">
    <source>
        <dbReference type="Proteomes" id="UP000502508"/>
    </source>
</evidence>
<dbReference type="PANTHER" id="PTHR11487">
    <property type="entry name" value="THIOESTERASE"/>
    <property type="match status" value="1"/>
</dbReference>